<dbReference type="Gene3D" id="3.90.70.10">
    <property type="entry name" value="Cysteine proteinases"/>
    <property type="match status" value="1"/>
</dbReference>
<protein>
    <submittedName>
        <fullName evidence="2">Ubiquitin carboxyl-terminal hydrolase</fullName>
    </submittedName>
</protein>
<reference evidence="2 3" key="1">
    <citation type="submission" date="2015-08" db="EMBL/GenBank/DDBJ databases">
        <title>Next Generation Sequencing and Analysis of the Genome of Puccinia sorghi L Schw, the Causal Agent of Maize Common Rust.</title>
        <authorList>
            <person name="Rochi L."/>
            <person name="Burguener G."/>
            <person name="Darino M."/>
            <person name="Turjanski A."/>
            <person name="Kreff E."/>
            <person name="Dieguez M.J."/>
            <person name="Sacco F."/>
        </authorList>
    </citation>
    <scope>NUCLEOTIDE SEQUENCE [LARGE SCALE GENOMIC DNA]</scope>
    <source>
        <strain evidence="2 3">RO10H11247</strain>
    </source>
</reference>
<name>A0A0L6V318_9BASI</name>
<dbReference type="GO" id="GO:0005634">
    <property type="term" value="C:nucleus"/>
    <property type="evidence" value="ECO:0007669"/>
    <property type="project" value="TreeGrafter"/>
</dbReference>
<feature type="domain" description="USP" evidence="1">
    <location>
        <begin position="1"/>
        <end position="206"/>
    </location>
</feature>
<comment type="caution">
    <text evidence="2">The sequence shown here is derived from an EMBL/GenBank/DDBJ whole genome shotgun (WGS) entry which is preliminary data.</text>
</comment>
<dbReference type="Pfam" id="PF00443">
    <property type="entry name" value="UCH"/>
    <property type="match status" value="1"/>
</dbReference>
<dbReference type="InterPro" id="IPR038765">
    <property type="entry name" value="Papain-like_cys_pep_sf"/>
</dbReference>
<dbReference type="OrthoDB" id="289038at2759"/>
<gene>
    <name evidence="2" type="ORF">VP01_2828g6</name>
</gene>
<keyword evidence="3" id="KW-1185">Reference proteome</keyword>
<dbReference type="VEuPathDB" id="FungiDB:VP01_2828g6"/>
<dbReference type="AlphaFoldDB" id="A0A0L6V318"/>
<dbReference type="PROSITE" id="PS50235">
    <property type="entry name" value="USP_3"/>
    <property type="match status" value="1"/>
</dbReference>
<dbReference type="InterPro" id="IPR018200">
    <property type="entry name" value="USP_CS"/>
</dbReference>
<dbReference type="PROSITE" id="PS00973">
    <property type="entry name" value="USP_2"/>
    <property type="match status" value="1"/>
</dbReference>
<dbReference type="GO" id="GO:0016579">
    <property type="term" value="P:protein deubiquitination"/>
    <property type="evidence" value="ECO:0007669"/>
    <property type="project" value="InterPro"/>
</dbReference>
<organism evidence="2 3">
    <name type="scientific">Puccinia sorghi</name>
    <dbReference type="NCBI Taxonomy" id="27349"/>
    <lineage>
        <taxon>Eukaryota</taxon>
        <taxon>Fungi</taxon>
        <taxon>Dikarya</taxon>
        <taxon>Basidiomycota</taxon>
        <taxon>Pucciniomycotina</taxon>
        <taxon>Pucciniomycetes</taxon>
        <taxon>Pucciniales</taxon>
        <taxon>Pucciniaceae</taxon>
        <taxon>Puccinia</taxon>
    </lineage>
</organism>
<proteinExistence type="predicted"/>
<dbReference type="PANTHER" id="PTHR24006">
    <property type="entry name" value="UBIQUITIN CARBOXYL-TERMINAL HYDROLASE"/>
    <property type="match status" value="1"/>
</dbReference>
<dbReference type="STRING" id="27349.A0A0L6V318"/>
<evidence type="ECO:0000259" key="1">
    <source>
        <dbReference type="PROSITE" id="PS50235"/>
    </source>
</evidence>
<evidence type="ECO:0000313" key="2">
    <source>
        <dbReference type="EMBL" id="KNZ54872.1"/>
    </source>
</evidence>
<dbReference type="GO" id="GO:0005829">
    <property type="term" value="C:cytosol"/>
    <property type="evidence" value="ECO:0007669"/>
    <property type="project" value="TreeGrafter"/>
</dbReference>
<dbReference type="InterPro" id="IPR050164">
    <property type="entry name" value="Peptidase_C19"/>
</dbReference>
<evidence type="ECO:0000313" key="3">
    <source>
        <dbReference type="Proteomes" id="UP000037035"/>
    </source>
</evidence>
<keyword evidence="2" id="KW-0378">Hydrolase</keyword>
<dbReference type="InterPro" id="IPR028889">
    <property type="entry name" value="USP"/>
</dbReference>
<sequence length="211" mass="24006">MGGTGRDCQCPIDLLFRCELRSLVVCGNCGVRSSTVDPLLDLSLEIAHLTHLPILRLKDCLDSFTRPERLLHKCYTCSNCHVASPDTTKALTIERLPHILCFQLKRFEHHGSASVKLDKHVQFPLLLDMKPYVASDTTNQTDDDTGGLYYRLTGIVRHQGNVTSGHYQAIIWQDDQWFCFNDDTVSLITLNHLRQIEAYLLVYSFIPNPLF</sequence>
<accession>A0A0L6V318</accession>
<dbReference type="PANTHER" id="PTHR24006:SF937">
    <property type="entry name" value="UBIQUITIN CARBOXYL-TERMINAL HYDROLASE"/>
    <property type="match status" value="1"/>
</dbReference>
<dbReference type="GO" id="GO:0004843">
    <property type="term" value="F:cysteine-type deubiquitinase activity"/>
    <property type="evidence" value="ECO:0007669"/>
    <property type="project" value="InterPro"/>
</dbReference>
<dbReference type="SUPFAM" id="SSF54001">
    <property type="entry name" value="Cysteine proteinases"/>
    <property type="match status" value="1"/>
</dbReference>
<dbReference type="InterPro" id="IPR001394">
    <property type="entry name" value="Peptidase_C19_UCH"/>
</dbReference>
<dbReference type="Proteomes" id="UP000037035">
    <property type="component" value="Unassembled WGS sequence"/>
</dbReference>
<dbReference type="EMBL" id="LAVV01007755">
    <property type="protein sequence ID" value="KNZ54872.1"/>
    <property type="molecule type" value="Genomic_DNA"/>
</dbReference>